<evidence type="ECO:0000256" key="2">
    <source>
        <dbReference type="ARBA" id="ARBA00007379"/>
    </source>
</evidence>
<feature type="transmembrane region" description="Helical" evidence="11">
    <location>
        <begin position="21"/>
        <end position="46"/>
    </location>
</feature>
<keyword evidence="7 11" id="KW-1133">Transmembrane helix</keyword>
<comment type="caution">
    <text evidence="14">The sequence shown here is derived from an EMBL/GenBank/DDBJ whole genome shotgun (WGS) entry which is preliminary data.</text>
</comment>
<dbReference type="InterPro" id="IPR040690">
    <property type="entry name" value="FtsX_ECD"/>
</dbReference>
<dbReference type="AlphaFoldDB" id="A0A2K2FHL9"/>
<dbReference type="Pfam" id="PF18075">
    <property type="entry name" value="FtsX_ECD"/>
    <property type="match status" value="1"/>
</dbReference>
<dbReference type="GO" id="GO:0005886">
    <property type="term" value="C:plasma membrane"/>
    <property type="evidence" value="ECO:0007669"/>
    <property type="project" value="UniProtKB-SubCell"/>
</dbReference>
<evidence type="ECO:0000256" key="10">
    <source>
        <dbReference type="PIRNR" id="PIRNR003097"/>
    </source>
</evidence>
<evidence type="ECO:0000259" key="12">
    <source>
        <dbReference type="Pfam" id="PF02687"/>
    </source>
</evidence>
<dbReference type="RefSeq" id="WP_103081882.1">
    <property type="nucleotide sequence ID" value="NZ_CP021850.1"/>
</dbReference>
<reference evidence="14 15" key="1">
    <citation type="submission" date="2017-06" db="EMBL/GenBank/DDBJ databases">
        <title>Investigating the central metabolism of Clostridium thermosuccinogenes.</title>
        <authorList>
            <person name="Koendjbiharie J.G."/>
            <person name="van Kranenburg R."/>
        </authorList>
    </citation>
    <scope>NUCLEOTIDE SEQUENCE [LARGE SCALE GENOMIC DNA]</scope>
    <source>
        <strain evidence="14 15">DSM 5806</strain>
    </source>
</reference>
<evidence type="ECO:0000259" key="13">
    <source>
        <dbReference type="Pfam" id="PF18075"/>
    </source>
</evidence>
<dbReference type="Proteomes" id="UP000236151">
    <property type="component" value="Unassembled WGS sequence"/>
</dbReference>
<gene>
    <name evidence="14" type="ORF">CDQ84_11495</name>
</gene>
<dbReference type="Pfam" id="PF02687">
    <property type="entry name" value="FtsX"/>
    <property type="match status" value="1"/>
</dbReference>
<evidence type="ECO:0000313" key="14">
    <source>
        <dbReference type="EMBL" id="PNT98274.1"/>
    </source>
</evidence>
<feature type="transmembrane region" description="Helical" evidence="11">
    <location>
        <begin position="218"/>
        <end position="243"/>
    </location>
</feature>
<dbReference type="PIRSF" id="PIRSF003097">
    <property type="entry name" value="FtsX"/>
    <property type="match status" value="1"/>
</dbReference>
<keyword evidence="15" id="KW-1185">Reference proteome</keyword>
<dbReference type="InterPro" id="IPR058204">
    <property type="entry name" value="FtsX_firmicutes-type"/>
</dbReference>
<keyword evidence="9 10" id="KW-0131">Cell cycle</keyword>
<comment type="similarity">
    <text evidence="2 10">Belongs to the ABC-4 integral membrane protein family. FtsX subfamily.</text>
</comment>
<dbReference type="Gene3D" id="3.30.70.3040">
    <property type="match status" value="1"/>
</dbReference>
<dbReference type="PANTHER" id="PTHR47755:SF1">
    <property type="entry name" value="CELL DIVISION PROTEIN FTSX"/>
    <property type="match status" value="1"/>
</dbReference>
<dbReference type="OrthoDB" id="9812531at2"/>
<dbReference type="GO" id="GO:0051301">
    <property type="term" value="P:cell division"/>
    <property type="evidence" value="ECO:0007669"/>
    <property type="project" value="UniProtKB-KW"/>
</dbReference>
<keyword evidence="6 11" id="KW-0812">Transmembrane</keyword>
<dbReference type="PANTHER" id="PTHR47755">
    <property type="entry name" value="CELL DIVISION PROTEIN FTSX"/>
    <property type="match status" value="1"/>
</dbReference>
<keyword evidence="4 10" id="KW-1003">Cell membrane</keyword>
<evidence type="ECO:0000313" key="15">
    <source>
        <dbReference type="Proteomes" id="UP000236151"/>
    </source>
</evidence>
<evidence type="ECO:0000256" key="7">
    <source>
        <dbReference type="ARBA" id="ARBA00022989"/>
    </source>
</evidence>
<proteinExistence type="inferred from homology"/>
<feature type="transmembrane region" description="Helical" evidence="11">
    <location>
        <begin position="270"/>
        <end position="294"/>
    </location>
</feature>
<comment type="subcellular location">
    <subcellularLocation>
        <location evidence="1">Cell membrane</location>
        <topology evidence="1">Multi-pass membrane protein</topology>
    </subcellularLocation>
</comment>
<organism evidence="14 15">
    <name type="scientific">Clostridium thermosuccinogenes</name>
    <dbReference type="NCBI Taxonomy" id="84032"/>
    <lineage>
        <taxon>Bacteria</taxon>
        <taxon>Bacillati</taxon>
        <taxon>Bacillota</taxon>
        <taxon>Clostridia</taxon>
        <taxon>Eubacteriales</taxon>
        <taxon>Clostridiaceae</taxon>
        <taxon>Clostridium</taxon>
    </lineage>
</organism>
<evidence type="ECO:0000256" key="4">
    <source>
        <dbReference type="ARBA" id="ARBA00022475"/>
    </source>
</evidence>
<evidence type="ECO:0000256" key="1">
    <source>
        <dbReference type="ARBA" id="ARBA00004651"/>
    </source>
</evidence>
<protein>
    <recommendedName>
        <fullName evidence="3 10">Cell division protein FtsX</fullName>
    </recommendedName>
</protein>
<evidence type="ECO:0000256" key="5">
    <source>
        <dbReference type="ARBA" id="ARBA00022618"/>
    </source>
</evidence>
<evidence type="ECO:0000256" key="9">
    <source>
        <dbReference type="ARBA" id="ARBA00023306"/>
    </source>
</evidence>
<name>A0A2K2FHL9_9CLOT</name>
<dbReference type="KEGG" id="cthd:CDO33_03080"/>
<accession>A0A2K2FHL9</accession>
<evidence type="ECO:0000256" key="6">
    <source>
        <dbReference type="ARBA" id="ARBA00022692"/>
    </source>
</evidence>
<evidence type="ECO:0000256" key="3">
    <source>
        <dbReference type="ARBA" id="ARBA00021907"/>
    </source>
</evidence>
<feature type="domain" description="FtsX extracellular" evidence="13">
    <location>
        <begin position="60"/>
        <end position="152"/>
    </location>
</feature>
<dbReference type="InterPro" id="IPR003838">
    <property type="entry name" value="ABC3_permease_C"/>
</dbReference>
<dbReference type="EMBL" id="NIOJ01000029">
    <property type="protein sequence ID" value="PNT98274.1"/>
    <property type="molecule type" value="Genomic_DNA"/>
</dbReference>
<evidence type="ECO:0000256" key="8">
    <source>
        <dbReference type="ARBA" id="ARBA00023136"/>
    </source>
</evidence>
<dbReference type="NCBIfam" id="NF038347">
    <property type="entry name" value="FtsX_Gpos"/>
    <property type="match status" value="1"/>
</dbReference>
<evidence type="ECO:0000256" key="11">
    <source>
        <dbReference type="SAM" id="Phobius"/>
    </source>
</evidence>
<feature type="domain" description="ABC3 transporter permease C-terminal" evidence="12">
    <location>
        <begin position="175"/>
        <end position="299"/>
    </location>
</feature>
<dbReference type="InterPro" id="IPR004513">
    <property type="entry name" value="FtsX"/>
</dbReference>
<comment type="function">
    <text evidence="10">Part of the ABC transporter FtsEX involved in asymmetric cellular division facilitating the initiation of sporulation.</text>
</comment>
<sequence length="300" mass="33654">MKIRTARYIFKEGFLNAYRNRLMSLASIAIVMASLLIFGTFFLLAANLNSNLETLKEQPEMQVFCYPEMDEAQIANVEDAIKKDARIKEYVMVTKAEAFNKVKNEIFDGKEYLLEDLDESIMPVSFIIKLVNPEDNAAVVQKFKDMTEVENVTYASQAVEVIANITYWVPLISGVLLLALLVVSMFIISNTIKLTVFARRREINIMKYIGATDWFIRWPFIVEGVIIGVIGSAMAFALMWLGYDAVEQKSSLAFAGIGLSIVKLLKFNQVASVIMIIFGVTGAVVGAFGSFISIRKYLKV</sequence>
<feature type="transmembrane region" description="Helical" evidence="11">
    <location>
        <begin position="171"/>
        <end position="197"/>
    </location>
</feature>
<keyword evidence="5 10" id="KW-0132">Cell division</keyword>
<keyword evidence="8 10" id="KW-0472">Membrane</keyword>